<keyword evidence="3" id="KW-1185">Reference proteome</keyword>
<dbReference type="EMBL" id="JBJXVJ010000002">
    <property type="protein sequence ID" value="MFN1217845.1"/>
    <property type="molecule type" value="Genomic_DNA"/>
</dbReference>
<comment type="caution">
    <text evidence="2">The sequence shown here is derived from an EMBL/GenBank/DDBJ whole genome shotgun (WGS) entry which is preliminary data.</text>
</comment>
<evidence type="ECO:0008006" key="4">
    <source>
        <dbReference type="Google" id="ProtNLM"/>
    </source>
</evidence>
<sequence>MKRKVLFSLCIVALICNCCNEFNTATPQASSTIITSKENGFYLSTGNKLRTGELDIIDSVWIEKVWHYKVINGEKKKISLSSNNQVVLKLKKTNEEFKKNNYFLEWKIEEKHFGDLASGNGVFIMRYPNTTKIDTLHFLLNRLNNNSTTDIGTFFFPTSSHSPSQAD</sequence>
<reference evidence="2 3" key="1">
    <citation type="submission" date="2024-12" db="EMBL/GenBank/DDBJ databases">
        <title>Draft genome sequence of Chryseobacterium kwangjuense AG447.</title>
        <authorList>
            <person name="Cheptsov V.S."/>
            <person name="Belov A."/>
            <person name="Zavarzina A.G."/>
        </authorList>
    </citation>
    <scope>NUCLEOTIDE SEQUENCE [LARGE SCALE GENOMIC DNA]</scope>
    <source>
        <strain evidence="2 3">AG447</strain>
    </source>
</reference>
<feature type="signal peptide" evidence="1">
    <location>
        <begin position="1"/>
        <end position="24"/>
    </location>
</feature>
<organism evidence="2 3">
    <name type="scientific">Chryseobacterium kwangjuense</name>
    <dbReference type="NCBI Taxonomy" id="267125"/>
    <lineage>
        <taxon>Bacteria</taxon>
        <taxon>Pseudomonadati</taxon>
        <taxon>Bacteroidota</taxon>
        <taxon>Flavobacteriia</taxon>
        <taxon>Flavobacteriales</taxon>
        <taxon>Weeksellaceae</taxon>
        <taxon>Chryseobacterium group</taxon>
        <taxon>Chryseobacterium</taxon>
    </lineage>
</organism>
<evidence type="ECO:0000313" key="2">
    <source>
        <dbReference type="EMBL" id="MFN1217845.1"/>
    </source>
</evidence>
<evidence type="ECO:0000256" key="1">
    <source>
        <dbReference type="SAM" id="SignalP"/>
    </source>
</evidence>
<proteinExistence type="predicted"/>
<keyword evidence="1" id="KW-0732">Signal</keyword>
<evidence type="ECO:0000313" key="3">
    <source>
        <dbReference type="Proteomes" id="UP001634154"/>
    </source>
</evidence>
<dbReference type="RefSeq" id="WP_409356968.1">
    <property type="nucleotide sequence ID" value="NZ_JBJXVJ010000002.1"/>
</dbReference>
<name>A0ABW9K3E0_9FLAO</name>
<accession>A0ABW9K3E0</accession>
<dbReference type="Proteomes" id="UP001634154">
    <property type="component" value="Unassembled WGS sequence"/>
</dbReference>
<gene>
    <name evidence="2" type="ORF">ACKW6Q_12830</name>
</gene>
<protein>
    <recommendedName>
        <fullName evidence="4">Lipoprotein</fullName>
    </recommendedName>
</protein>
<feature type="chain" id="PRO_5046010202" description="Lipoprotein" evidence="1">
    <location>
        <begin position="25"/>
        <end position="167"/>
    </location>
</feature>